<sequence>MSAVGFVHIQLSSLCYFFFMQSWSSLSSGWFLEPYQQQTATRLRLAVSLGSDEEAKRLERLEQALHRYLCKNVSFRTPPI</sequence>
<proteinExistence type="predicted"/>
<name>A0A2M4DJU2_ANODA</name>
<evidence type="ECO:0000313" key="1">
    <source>
        <dbReference type="EMBL" id="MBW77794.1"/>
    </source>
</evidence>
<dbReference type="AlphaFoldDB" id="A0A2M4DJU2"/>
<organism evidence="1">
    <name type="scientific">Anopheles darlingi</name>
    <name type="common">Mosquito</name>
    <dbReference type="NCBI Taxonomy" id="43151"/>
    <lineage>
        <taxon>Eukaryota</taxon>
        <taxon>Metazoa</taxon>
        <taxon>Ecdysozoa</taxon>
        <taxon>Arthropoda</taxon>
        <taxon>Hexapoda</taxon>
        <taxon>Insecta</taxon>
        <taxon>Pterygota</taxon>
        <taxon>Neoptera</taxon>
        <taxon>Endopterygota</taxon>
        <taxon>Diptera</taxon>
        <taxon>Nematocera</taxon>
        <taxon>Culicoidea</taxon>
        <taxon>Culicidae</taxon>
        <taxon>Anophelinae</taxon>
        <taxon>Anopheles</taxon>
    </lineage>
</organism>
<accession>A0A2M4DJU2</accession>
<dbReference type="EMBL" id="GGFL01013616">
    <property type="protein sequence ID" value="MBW77794.1"/>
    <property type="molecule type" value="Transcribed_RNA"/>
</dbReference>
<reference evidence="1" key="1">
    <citation type="submission" date="2018-01" db="EMBL/GenBank/DDBJ databases">
        <title>An insight into the sialome of Amazonian anophelines.</title>
        <authorList>
            <person name="Ribeiro J.M."/>
            <person name="Scarpassa V."/>
            <person name="Calvo E."/>
        </authorList>
    </citation>
    <scope>NUCLEOTIDE SEQUENCE</scope>
</reference>
<protein>
    <submittedName>
        <fullName evidence="1">Putative secreted protein</fullName>
    </submittedName>
</protein>